<comment type="caution">
    <text evidence="2">The sequence shown here is derived from an EMBL/GenBank/DDBJ whole genome shotgun (WGS) entry which is preliminary data.</text>
</comment>
<evidence type="ECO:0000256" key="1">
    <source>
        <dbReference type="SAM" id="MobiDB-lite"/>
    </source>
</evidence>
<organism evidence="2 3">
    <name type="scientific">Apiospora aurea</name>
    <dbReference type="NCBI Taxonomy" id="335848"/>
    <lineage>
        <taxon>Eukaryota</taxon>
        <taxon>Fungi</taxon>
        <taxon>Dikarya</taxon>
        <taxon>Ascomycota</taxon>
        <taxon>Pezizomycotina</taxon>
        <taxon>Sordariomycetes</taxon>
        <taxon>Xylariomycetidae</taxon>
        <taxon>Amphisphaeriales</taxon>
        <taxon>Apiosporaceae</taxon>
        <taxon>Apiospora</taxon>
    </lineage>
</organism>
<feature type="region of interest" description="Disordered" evidence="1">
    <location>
        <begin position="30"/>
        <end position="53"/>
    </location>
</feature>
<dbReference type="RefSeq" id="XP_066699192.1">
    <property type="nucleotide sequence ID" value="XM_066843080.1"/>
</dbReference>
<protein>
    <submittedName>
        <fullName evidence="2">Uncharacterized protein</fullName>
    </submittedName>
</protein>
<dbReference type="GeneID" id="92076142"/>
<reference evidence="2 3" key="1">
    <citation type="submission" date="2023-01" db="EMBL/GenBank/DDBJ databases">
        <title>Analysis of 21 Apiospora genomes using comparative genomics revels a genus with tremendous synthesis potential of carbohydrate active enzymes and secondary metabolites.</title>
        <authorList>
            <person name="Sorensen T."/>
        </authorList>
    </citation>
    <scope>NUCLEOTIDE SEQUENCE [LARGE SCALE GENOMIC DNA]</scope>
    <source>
        <strain evidence="2 3">CBS 24483</strain>
    </source>
</reference>
<dbReference type="Proteomes" id="UP001391051">
    <property type="component" value="Unassembled WGS sequence"/>
</dbReference>
<keyword evidence="3" id="KW-1185">Reference proteome</keyword>
<accession>A0ABR1QAX0</accession>
<sequence length="116" mass="12434">MSYQYPPPPQDGADMDLPHASYISSYATPSASSMEGATDPDNGHMALSSSEKRRNKLGYHRTSVACGMFYTQALSLLYSEDISHHAVVLLTPPPKAIAGVEKSDASYSLLILAVDA</sequence>
<evidence type="ECO:0000313" key="3">
    <source>
        <dbReference type="Proteomes" id="UP001391051"/>
    </source>
</evidence>
<evidence type="ECO:0000313" key="2">
    <source>
        <dbReference type="EMBL" id="KAK7951130.1"/>
    </source>
</evidence>
<name>A0ABR1QAX0_9PEZI</name>
<gene>
    <name evidence="2" type="ORF">PG986_006858</name>
</gene>
<dbReference type="EMBL" id="JAQQWE010000005">
    <property type="protein sequence ID" value="KAK7951130.1"/>
    <property type="molecule type" value="Genomic_DNA"/>
</dbReference>
<proteinExistence type="predicted"/>